<evidence type="ECO:0000313" key="3">
    <source>
        <dbReference type="EMBL" id="GBU04695.1"/>
    </source>
</evidence>
<dbReference type="EMBL" id="SLZV01000017">
    <property type="protein sequence ID" value="TCS66788.1"/>
    <property type="molecule type" value="Genomic_DNA"/>
</dbReference>
<sequence length="304" mass="35834">MTEAIYLEVTEMAETAHKAKRRVSVSGMLKHLGVSRSGYHAWLKRVPSNTEKRREAVKARIQDIYDESKQNYGAPKITKELRKSGEIISERTVGKYMKQMGIKAQWVKPWTITTKDSDFSSELKNILDEQFNPERPNAVWCSDITYIWTIDGFVYLTSIMDLYSRKIIAWTLSKTLEVSCVIETIKKAKAKRNIDKPLILHSDRGSQYVSKEYKRVTATMQCSYSKKAYPWDNACIESFHSLIKREWLNRFKIRDYDHAYRLIFEYLEAFYNTKRIHSHCDYMSPNDYEELYRRLQQDELQLAG</sequence>
<reference evidence="4 5" key="2">
    <citation type="submission" date="2019-03" db="EMBL/GenBank/DDBJ databases">
        <title>Genomic Encyclopedia of Type Strains, Phase IV (KMG-IV): sequencing the most valuable type-strain genomes for metagenomic binning, comparative biology and taxonomic classification.</title>
        <authorList>
            <person name="Goeker M."/>
        </authorList>
    </citation>
    <scope>NUCLEOTIDE SEQUENCE [LARGE SCALE GENOMIC DNA]</scope>
    <source>
        <strain evidence="4 5">DSM 103426</strain>
    </source>
</reference>
<evidence type="ECO:0000256" key="1">
    <source>
        <dbReference type="ARBA" id="ARBA00002286"/>
    </source>
</evidence>
<organism evidence="4 5">
    <name type="scientific">Faecalimonas umbilicata</name>
    <dbReference type="NCBI Taxonomy" id="1912855"/>
    <lineage>
        <taxon>Bacteria</taxon>
        <taxon>Bacillati</taxon>
        <taxon>Bacillota</taxon>
        <taxon>Clostridia</taxon>
        <taxon>Lachnospirales</taxon>
        <taxon>Lachnospiraceae</taxon>
        <taxon>Faecalimonas</taxon>
    </lineage>
</organism>
<dbReference type="InterPro" id="IPR050900">
    <property type="entry name" value="Transposase_IS3/IS150/IS904"/>
</dbReference>
<name>A0A4R3JKG2_9FIRM</name>
<dbReference type="RefSeq" id="WP_116441487.1">
    <property type="nucleotide sequence ID" value="NZ_BHEO01000005.1"/>
</dbReference>
<dbReference type="InterPro" id="IPR012337">
    <property type="entry name" value="RNaseH-like_sf"/>
</dbReference>
<dbReference type="EMBL" id="BHEO01000005">
    <property type="protein sequence ID" value="GBU04695.1"/>
    <property type="molecule type" value="Genomic_DNA"/>
</dbReference>
<dbReference type="InterPro" id="IPR001584">
    <property type="entry name" value="Integrase_cat-core"/>
</dbReference>
<dbReference type="NCBIfam" id="NF033516">
    <property type="entry name" value="transpos_IS3"/>
    <property type="match status" value="1"/>
</dbReference>
<dbReference type="AlphaFoldDB" id="A0A4R3JKG2"/>
<dbReference type="Gene3D" id="3.30.420.10">
    <property type="entry name" value="Ribonuclease H-like superfamily/Ribonuclease H"/>
    <property type="match status" value="1"/>
</dbReference>
<keyword evidence="6" id="KW-1185">Reference proteome</keyword>
<gene>
    <name evidence="4" type="ORF">EDD74_11745</name>
    <name evidence="3" type="ORF">FAEUMB_12360</name>
</gene>
<dbReference type="PROSITE" id="PS50994">
    <property type="entry name" value="INTEGRASE"/>
    <property type="match status" value="1"/>
</dbReference>
<feature type="domain" description="Integrase catalytic" evidence="2">
    <location>
        <begin position="132"/>
        <end position="293"/>
    </location>
</feature>
<dbReference type="InterPro" id="IPR025948">
    <property type="entry name" value="HTH-like_dom"/>
</dbReference>
<reference evidence="3 6" key="1">
    <citation type="journal article" date="2018" name="Int. J. Syst. Evol. Microbiol.">
        <title>Draft Genome Sequence of Faecalimonas umbilicata JCM 30896T, an Acetate-Producing Bacterium Isolated from Human Feces.</title>
        <authorList>
            <person name="Sakamoto M."/>
            <person name="Ikeyama N."/>
            <person name="Yuki M."/>
            <person name="Ohkuma M."/>
        </authorList>
    </citation>
    <scope>NUCLEOTIDE SEQUENCE [LARGE SCALE GENOMIC DNA]</scope>
    <source>
        <strain evidence="3 6">EGH7</strain>
    </source>
</reference>
<dbReference type="GO" id="GO:0015074">
    <property type="term" value="P:DNA integration"/>
    <property type="evidence" value="ECO:0007669"/>
    <property type="project" value="InterPro"/>
</dbReference>
<dbReference type="GO" id="GO:0003676">
    <property type="term" value="F:nucleic acid binding"/>
    <property type="evidence" value="ECO:0007669"/>
    <property type="project" value="InterPro"/>
</dbReference>
<dbReference type="Pfam" id="PF13276">
    <property type="entry name" value="HTH_21"/>
    <property type="match status" value="1"/>
</dbReference>
<dbReference type="InterPro" id="IPR036397">
    <property type="entry name" value="RNaseH_sf"/>
</dbReference>
<dbReference type="PANTHER" id="PTHR46889:SF4">
    <property type="entry name" value="TRANSPOSASE INSO FOR INSERTION SEQUENCE ELEMENT IS911B-RELATED"/>
    <property type="match status" value="1"/>
</dbReference>
<dbReference type="Proteomes" id="UP000294613">
    <property type="component" value="Unassembled WGS sequence"/>
</dbReference>
<evidence type="ECO:0000313" key="6">
    <source>
        <dbReference type="Proteomes" id="UP000702954"/>
    </source>
</evidence>
<accession>A0A4R3JKG2</accession>
<evidence type="ECO:0000259" key="2">
    <source>
        <dbReference type="PROSITE" id="PS50994"/>
    </source>
</evidence>
<dbReference type="PANTHER" id="PTHR46889">
    <property type="entry name" value="TRANSPOSASE INSF FOR INSERTION SEQUENCE IS3B-RELATED"/>
    <property type="match status" value="1"/>
</dbReference>
<evidence type="ECO:0000313" key="5">
    <source>
        <dbReference type="Proteomes" id="UP000294613"/>
    </source>
</evidence>
<dbReference type="SUPFAM" id="SSF53098">
    <property type="entry name" value="Ribonuclease H-like"/>
    <property type="match status" value="1"/>
</dbReference>
<dbReference type="InterPro" id="IPR048020">
    <property type="entry name" value="Transpos_IS3"/>
</dbReference>
<dbReference type="Pfam" id="PF00665">
    <property type="entry name" value="rve"/>
    <property type="match status" value="1"/>
</dbReference>
<comment type="caution">
    <text evidence="4">The sequence shown here is derived from an EMBL/GenBank/DDBJ whole genome shotgun (WGS) entry which is preliminary data.</text>
</comment>
<dbReference type="Proteomes" id="UP000702954">
    <property type="component" value="Unassembled WGS sequence"/>
</dbReference>
<protein>
    <submittedName>
        <fullName evidence="3 4">Transposase</fullName>
    </submittedName>
</protein>
<evidence type="ECO:0000313" key="4">
    <source>
        <dbReference type="EMBL" id="TCS66788.1"/>
    </source>
</evidence>
<comment type="function">
    <text evidence="1">Involved in the transposition of the insertion sequence.</text>
</comment>
<proteinExistence type="predicted"/>
<dbReference type="Pfam" id="PF13333">
    <property type="entry name" value="rve_2"/>
    <property type="match status" value="1"/>
</dbReference>